<dbReference type="Pfam" id="PF10099">
    <property type="entry name" value="RskA_C"/>
    <property type="match status" value="1"/>
</dbReference>
<evidence type="ECO:0000256" key="2">
    <source>
        <dbReference type="ARBA" id="ARBA00004236"/>
    </source>
</evidence>
<dbReference type="InterPro" id="IPR051474">
    <property type="entry name" value="Anti-sigma-K/W_factor"/>
</dbReference>
<dbReference type="eggNOG" id="COG5343">
    <property type="taxonomic scope" value="Bacteria"/>
</dbReference>
<dbReference type="InterPro" id="IPR018764">
    <property type="entry name" value="RskA_C"/>
</dbReference>
<dbReference type="Gene3D" id="1.10.10.1320">
    <property type="entry name" value="Anti-sigma factor, zinc-finger domain"/>
    <property type="match status" value="1"/>
</dbReference>
<dbReference type="GO" id="GO:0006417">
    <property type="term" value="P:regulation of translation"/>
    <property type="evidence" value="ECO:0007669"/>
    <property type="project" value="TreeGrafter"/>
</dbReference>
<evidence type="ECO:0000256" key="4">
    <source>
        <dbReference type="ARBA" id="ARBA00022692"/>
    </source>
</evidence>
<keyword evidence="4" id="KW-0812">Transmembrane</keyword>
<evidence type="ECO:0000259" key="9">
    <source>
        <dbReference type="Pfam" id="PF10099"/>
    </source>
</evidence>
<evidence type="ECO:0000256" key="6">
    <source>
        <dbReference type="ARBA" id="ARBA00023136"/>
    </source>
</evidence>
<keyword evidence="5" id="KW-1133">Transmembrane helix</keyword>
<dbReference type="OrthoDB" id="5298046at2"/>
<dbReference type="InterPro" id="IPR041916">
    <property type="entry name" value="Anti_sigma_zinc_sf"/>
</dbReference>
<evidence type="ECO:0000313" key="10">
    <source>
        <dbReference type="EMBL" id="KEQ18893.1"/>
    </source>
</evidence>
<dbReference type="PANTHER" id="PTHR37461">
    <property type="entry name" value="ANTI-SIGMA-K FACTOR RSKA"/>
    <property type="match status" value="1"/>
</dbReference>
<dbReference type="AlphaFoldDB" id="A0A081NKC0"/>
<reference evidence="10 11" key="1">
    <citation type="submission" date="2014-06" db="EMBL/GenBank/DDBJ databases">
        <title>Whole Genome Sequences of Three Symbiotic Endozoicomonas Bacteria.</title>
        <authorList>
            <person name="Neave M.J."/>
            <person name="Apprill A."/>
            <person name="Voolstra C.R."/>
        </authorList>
    </citation>
    <scope>NUCLEOTIDE SEQUENCE [LARGE SCALE GENOMIC DNA]</scope>
    <source>
        <strain evidence="10 11">DSM 25634</strain>
    </source>
</reference>
<accession>A0A081NKC0</accession>
<dbReference type="GO" id="GO:0016989">
    <property type="term" value="F:sigma factor antagonist activity"/>
    <property type="evidence" value="ECO:0007669"/>
    <property type="project" value="TreeGrafter"/>
</dbReference>
<comment type="subcellular location">
    <subcellularLocation>
        <location evidence="2">Cell membrane</location>
    </subcellularLocation>
    <subcellularLocation>
        <location evidence="1">Membrane</location>
        <topology evidence="1">Single-pass membrane protein</topology>
    </subcellularLocation>
</comment>
<sequence length="230" mass="25680">MHDRLDLGNPDERNQAAADYVLGLLTSEEKARFEALMAVSHDAQREVEEWRAHLDVLNNALPPIEPPKHVWKNIEKATNSKESFWSSLKFWQGSAFASVALTLMVVLANFQMSNPATMEYVYVVNNQEKNPGWILNASLNSKKLVMETVQPDSIPVGKACELWLVVDGVEPVSLGMLPDSGTKEMTIPKGWEDKLSKAKIIVTLEDQKGAPNGWDMGPVLDKGDWSSRTY</sequence>
<keyword evidence="6" id="KW-0472">Membrane</keyword>
<evidence type="ECO:0000256" key="1">
    <source>
        <dbReference type="ARBA" id="ARBA00004167"/>
    </source>
</evidence>
<evidence type="ECO:0000256" key="7">
    <source>
        <dbReference type="ARBA" id="ARBA00029829"/>
    </source>
</evidence>
<dbReference type="STRING" id="1137799.GZ78_02225"/>
<dbReference type="EMBL" id="JOKH01000001">
    <property type="protein sequence ID" value="KEQ18893.1"/>
    <property type="molecule type" value="Genomic_DNA"/>
</dbReference>
<gene>
    <name evidence="10" type="ORF">GZ78_02225</name>
</gene>
<evidence type="ECO:0000256" key="8">
    <source>
        <dbReference type="ARBA" id="ARBA00030803"/>
    </source>
</evidence>
<keyword evidence="11" id="KW-1185">Reference proteome</keyword>
<proteinExistence type="predicted"/>
<keyword evidence="3" id="KW-1003">Cell membrane</keyword>
<comment type="caution">
    <text evidence="10">The sequence shown here is derived from an EMBL/GenBank/DDBJ whole genome shotgun (WGS) entry which is preliminary data.</text>
</comment>
<dbReference type="GO" id="GO:0005886">
    <property type="term" value="C:plasma membrane"/>
    <property type="evidence" value="ECO:0007669"/>
    <property type="project" value="UniProtKB-SubCell"/>
</dbReference>
<dbReference type="RefSeq" id="WP_034832368.1">
    <property type="nucleotide sequence ID" value="NZ_JOKH01000001.1"/>
</dbReference>
<name>A0A081NKC0_9GAMM</name>
<evidence type="ECO:0000256" key="5">
    <source>
        <dbReference type="ARBA" id="ARBA00022989"/>
    </source>
</evidence>
<dbReference type="Proteomes" id="UP000028073">
    <property type="component" value="Unassembled WGS sequence"/>
</dbReference>
<evidence type="ECO:0000313" key="11">
    <source>
        <dbReference type="Proteomes" id="UP000028073"/>
    </source>
</evidence>
<protein>
    <recommendedName>
        <fullName evidence="8">Regulator of SigK</fullName>
    </recommendedName>
    <alternativeName>
        <fullName evidence="7">Sigma-K anti-sigma factor RskA</fullName>
    </alternativeName>
</protein>
<dbReference type="PANTHER" id="PTHR37461:SF1">
    <property type="entry name" value="ANTI-SIGMA-K FACTOR RSKA"/>
    <property type="match status" value="1"/>
</dbReference>
<evidence type="ECO:0000256" key="3">
    <source>
        <dbReference type="ARBA" id="ARBA00022475"/>
    </source>
</evidence>
<feature type="domain" description="Anti-sigma K factor RskA C-terminal" evidence="9">
    <location>
        <begin position="97"/>
        <end position="212"/>
    </location>
</feature>
<organism evidence="10 11">
    <name type="scientific">Endozoicomonas numazuensis</name>
    <dbReference type="NCBI Taxonomy" id="1137799"/>
    <lineage>
        <taxon>Bacteria</taxon>
        <taxon>Pseudomonadati</taxon>
        <taxon>Pseudomonadota</taxon>
        <taxon>Gammaproteobacteria</taxon>
        <taxon>Oceanospirillales</taxon>
        <taxon>Endozoicomonadaceae</taxon>
        <taxon>Endozoicomonas</taxon>
    </lineage>
</organism>